<dbReference type="STRING" id="1330018.A0A167P063"/>
<evidence type="ECO:0000256" key="3">
    <source>
        <dbReference type="ARBA" id="ARBA00010617"/>
    </source>
</evidence>
<proteinExistence type="inferred from homology"/>
<sequence>MDLALVDQALIMNNTILLLGAVSAVFALLRIWQFCKRFRTPLRQLPGPPAASLFWGNSLEMIGTEGIEQRWIQEYGRTYVTPVMLGNCRLNTTDPRAIAHVLSHVENYPKPEYTRGLLGSVTGQGLFIAEGEDHKRQKRIMNPSFSPGQIRDVTPIFFDTANHLRDVLDGVLGTRSEKELDVYTFSGRASLDIIGQAGFGYQFHSLDDAENELWSALHTMMLAMGQHPVTGQLRNQVKWIRSIPLRINRLMKASLKTVQRIGMDLVHARTEAVQQEIESKTVEKNSIVGKDILSALVRSNMAVDLAATHRMSDEEVMAQISTMVTAGHESTAVNLSWTLLKLAENPHMQDKLRTELSLVPEEAPSMDVLNELPYLDMVIKESLRLCPPVPYTTRTAVHDDTLPLSRPVMDKNGISQDSIRVQAGDFVGIQIKAINTSKELWGIDGDKFIPERWSEDLGAANDIPGIWAHMLTFIGGPRACIGYKFSIVELKALLFALIRAFEFACVPGKQIRAKPVVVDRPFVKGEEAKGFQLPLIVKRIAKAS</sequence>
<keyword evidence="8" id="KW-0479">Metal-binding</keyword>
<evidence type="ECO:0000256" key="7">
    <source>
        <dbReference type="ARBA" id="ARBA00023033"/>
    </source>
</evidence>
<evidence type="ECO:0000256" key="5">
    <source>
        <dbReference type="ARBA" id="ARBA00023002"/>
    </source>
</evidence>
<dbReference type="GO" id="GO:0005506">
    <property type="term" value="F:iron ion binding"/>
    <property type="evidence" value="ECO:0007669"/>
    <property type="project" value="InterPro"/>
</dbReference>
<feature type="transmembrane region" description="Helical" evidence="9">
    <location>
        <begin position="12"/>
        <end position="32"/>
    </location>
</feature>
<dbReference type="PANTHER" id="PTHR24305">
    <property type="entry name" value="CYTOCHROME P450"/>
    <property type="match status" value="1"/>
</dbReference>
<name>A0A167P063_CALVF</name>
<evidence type="ECO:0000256" key="8">
    <source>
        <dbReference type="PIRSR" id="PIRSR602401-1"/>
    </source>
</evidence>
<dbReference type="SUPFAM" id="SSF48264">
    <property type="entry name" value="Cytochrome P450"/>
    <property type="match status" value="1"/>
</dbReference>
<keyword evidence="9" id="KW-0812">Transmembrane</keyword>
<evidence type="ECO:0000313" key="11">
    <source>
        <dbReference type="Proteomes" id="UP000076738"/>
    </source>
</evidence>
<comment type="similarity">
    <text evidence="3">Belongs to the cytochrome P450 family.</text>
</comment>
<dbReference type="Gene3D" id="1.10.630.10">
    <property type="entry name" value="Cytochrome P450"/>
    <property type="match status" value="1"/>
</dbReference>
<keyword evidence="4 8" id="KW-0349">Heme</keyword>
<evidence type="ECO:0000256" key="1">
    <source>
        <dbReference type="ARBA" id="ARBA00001971"/>
    </source>
</evidence>
<evidence type="ECO:0000256" key="6">
    <source>
        <dbReference type="ARBA" id="ARBA00023004"/>
    </source>
</evidence>
<gene>
    <name evidence="10" type="ORF">CALVIDRAFT_562198</name>
</gene>
<evidence type="ECO:0000256" key="9">
    <source>
        <dbReference type="SAM" id="Phobius"/>
    </source>
</evidence>
<dbReference type="GO" id="GO:0020037">
    <property type="term" value="F:heme binding"/>
    <property type="evidence" value="ECO:0007669"/>
    <property type="project" value="InterPro"/>
</dbReference>
<reference evidence="10 11" key="1">
    <citation type="journal article" date="2016" name="Mol. Biol. Evol.">
        <title>Comparative Genomics of Early-Diverging Mushroom-Forming Fungi Provides Insights into the Origins of Lignocellulose Decay Capabilities.</title>
        <authorList>
            <person name="Nagy L.G."/>
            <person name="Riley R."/>
            <person name="Tritt A."/>
            <person name="Adam C."/>
            <person name="Daum C."/>
            <person name="Floudas D."/>
            <person name="Sun H."/>
            <person name="Yadav J.S."/>
            <person name="Pangilinan J."/>
            <person name="Larsson K.H."/>
            <person name="Matsuura K."/>
            <person name="Barry K."/>
            <person name="Labutti K."/>
            <person name="Kuo R."/>
            <person name="Ohm R.A."/>
            <person name="Bhattacharya S.S."/>
            <person name="Shirouzu T."/>
            <person name="Yoshinaga Y."/>
            <person name="Martin F.M."/>
            <person name="Grigoriev I.V."/>
            <person name="Hibbett D.S."/>
        </authorList>
    </citation>
    <scope>NUCLEOTIDE SEQUENCE [LARGE SCALE GENOMIC DNA]</scope>
    <source>
        <strain evidence="10 11">TUFC12733</strain>
    </source>
</reference>
<dbReference type="AlphaFoldDB" id="A0A167P063"/>
<keyword evidence="5" id="KW-0560">Oxidoreductase</keyword>
<evidence type="ECO:0000313" key="10">
    <source>
        <dbReference type="EMBL" id="KZO98275.1"/>
    </source>
</evidence>
<dbReference type="GO" id="GO:0016705">
    <property type="term" value="F:oxidoreductase activity, acting on paired donors, with incorporation or reduction of molecular oxygen"/>
    <property type="evidence" value="ECO:0007669"/>
    <property type="project" value="InterPro"/>
</dbReference>
<dbReference type="PANTHER" id="PTHR24305:SF166">
    <property type="entry name" value="CYTOCHROME P450 12A4, MITOCHONDRIAL-RELATED"/>
    <property type="match status" value="1"/>
</dbReference>
<keyword evidence="9" id="KW-1133">Transmembrane helix</keyword>
<feature type="binding site" description="axial binding residue" evidence="8">
    <location>
        <position position="480"/>
    </location>
    <ligand>
        <name>heme</name>
        <dbReference type="ChEBI" id="CHEBI:30413"/>
    </ligand>
    <ligandPart>
        <name>Fe</name>
        <dbReference type="ChEBI" id="CHEBI:18248"/>
    </ligandPart>
</feature>
<dbReference type="EMBL" id="KV417276">
    <property type="protein sequence ID" value="KZO98275.1"/>
    <property type="molecule type" value="Genomic_DNA"/>
</dbReference>
<evidence type="ECO:0000256" key="4">
    <source>
        <dbReference type="ARBA" id="ARBA00022617"/>
    </source>
</evidence>
<dbReference type="OrthoDB" id="1470350at2759"/>
<dbReference type="InterPro" id="IPR002401">
    <property type="entry name" value="Cyt_P450_E_grp-I"/>
</dbReference>
<keyword evidence="6 8" id="KW-0408">Iron</keyword>
<dbReference type="InterPro" id="IPR036396">
    <property type="entry name" value="Cyt_P450_sf"/>
</dbReference>
<dbReference type="Proteomes" id="UP000076738">
    <property type="component" value="Unassembled WGS sequence"/>
</dbReference>
<dbReference type="CDD" id="cd11069">
    <property type="entry name" value="CYP_FUM15-like"/>
    <property type="match status" value="1"/>
</dbReference>
<keyword evidence="9" id="KW-0472">Membrane</keyword>
<comment type="pathway">
    <text evidence="2">Secondary metabolite biosynthesis.</text>
</comment>
<dbReference type="GO" id="GO:0004497">
    <property type="term" value="F:monooxygenase activity"/>
    <property type="evidence" value="ECO:0007669"/>
    <property type="project" value="UniProtKB-KW"/>
</dbReference>
<dbReference type="InterPro" id="IPR001128">
    <property type="entry name" value="Cyt_P450"/>
</dbReference>
<dbReference type="PRINTS" id="PR00385">
    <property type="entry name" value="P450"/>
</dbReference>
<organism evidence="10 11">
    <name type="scientific">Calocera viscosa (strain TUFC12733)</name>
    <dbReference type="NCBI Taxonomy" id="1330018"/>
    <lineage>
        <taxon>Eukaryota</taxon>
        <taxon>Fungi</taxon>
        <taxon>Dikarya</taxon>
        <taxon>Basidiomycota</taxon>
        <taxon>Agaricomycotina</taxon>
        <taxon>Dacrymycetes</taxon>
        <taxon>Dacrymycetales</taxon>
        <taxon>Dacrymycetaceae</taxon>
        <taxon>Calocera</taxon>
    </lineage>
</organism>
<comment type="cofactor">
    <cofactor evidence="1 8">
        <name>heme</name>
        <dbReference type="ChEBI" id="CHEBI:30413"/>
    </cofactor>
</comment>
<evidence type="ECO:0000256" key="2">
    <source>
        <dbReference type="ARBA" id="ARBA00005179"/>
    </source>
</evidence>
<dbReference type="PRINTS" id="PR00463">
    <property type="entry name" value="EP450I"/>
</dbReference>
<protein>
    <submittedName>
        <fullName evidence="10">Cytochrome P450</fullName>
    </submittedName>
</protein>
<keyword evidence="11" id="KW-1185">Reference proteome</keyword>
<accession>A0A167P063</accession>
<keyword evidence="7" id="KW-0503">Monooxygenase</keyword>
<dbReference type="Pfam" id="PF00067">
    <property type="entry name" value="p450"/>
    <property type="match status" value="1"/>
</dbReference>
<dbReference type="InterPro" id="IPR050121">
    <property type="entry name" value="Cytochrome_P450_monoxygenase"/>
</dbReference>